<accession>A0A9X5IRK6</accession>
<proteinExistence type="predicted"/>
<feature type="compositionally biased region" description="Low complexity" evidence="1">
    <location>
        <begin position="313"/>
        <end position="332"/>
    </location>
</feature>
<evidence type="ECO:0000313" key="4">
    <source>
        <dbReference type="EMBL" id="NKX93770.1"/>
    </source>
</evidence>
<organism evidence="4 5">
    <name type="scientific">Sanguibacter hominis ATCC BAA-789</name>
    <dbReference type="NCBI Taxonomy" id="1312740"/>
    <lineage>
        <taxon>Bacteria</taxon>
        <taxon>Bacillati</taxon>
        <taxon>Actinomycetota</taxon>
        <taxon>Actinomycetes</taxon>
        <taxon>Micrococcales</taxon>
        <taxon>Sanguibacteraceae</taxon>
        <taxon>Sanguibacter</taxon>
    </lineage>
</organism>
<evidence type="ECO:0000259" key="3">
    <source>
        <dbReference type="PROSITE" id="PS51782"/>
    </source>
</evidence>
<dbReference type="PROSITE" id="PS51782">
    <property type="entry name" value="LYSM"/>
    <property type="match status" value="1"/>
</dbReference>
<comment type="caution">
    <text evidence="4">The sequence shown here is derived from an EMBL/GenBank/DDBJ whole genome shotgun (WGS) entry which is preliminary data.</text>
</comment>
<dbReference type="Gene3D" id="3.10.350.10">
    <property type="entry name" value="LysM domain"/>
    <property type="match status" value="1"/>
</dbReference>
<sequence length="332" mass="33947">MGRAALGPAEDHRAAARHATGRSCAPVLALLTVLSLATAVTLGAACLPLAQDATQRIDAAVGAGVLAAGTCAAAWTTAWLALTLTCVVAARAGRRRDTLERTALRIAPAVARRFVAAALGATIAVGALPAHASEPVPVADVGWQVSSTAPTGPADTSREAHLPSATPDAAGPRTTGTQRAEVTVPSPAPQRSSTPSAPRSRASTSSPSTSRASVTAAQDATSPHERARSEGSQARKDAPVAGQRKPSTRATTSPGRETVTVRSGDTLWALAARSLGSAATNARIAHEWPRWHDANRDLIGDDPHLIRPGEILTVPTHQPTKTTPTTTDAARG</sequence>
<keyword evidence="5" id="KW-1185">Reference proteome</keyword>
<feature type="region of interest" description="Disordered" evidence="1">
    <location>
        <begin position="147"/>
        <end position="260"/>
    </location>
</feature>
<evidence type="ECO:0000256" key="1">
    <source>
        <dbReference type="SAM" id="MobiDB-lite"/>
    </source>
</evidence>
<keyword evidence="2" id="KW-0472">Membrane</keyword>
<dbReference type="InterPro" id="IPR052196">
    <property type="entry name" value="Bact_Kbp"/>
</dbReference>
<evidence type="ECO:0000256" key="2">
    <source>
        <dbReference type="SAM" id="Phobius"/>
    </source>
</evidence>
<keyword evidence="2" id="KW-1133">Transmembrane helix</keyword>
<dbReference type="InterPro" id="IPR018392">
    <property type="entry name" value="LysM"/>
</dbReference>
<feature type="transmembrane region" description="Helical" evidence="2">
    <location>
        <begin position="110"/>
        <end position="130"/>
    </location>
</feature>
<feature type="transmembrane region" description="Helical" evidence="2">
    <location>
        <begin position="27"/>
        <end position="50"/>
    </location>
</feature>
<name>A0A9X5IRK6_9MICO</name>
<dbReference type="PANTHER" id="PTHR34700">
    <property type="entry name" value="POTASSIUM BINDING PROTEIN KBP"/>
    <property type="match status" value="1"/>
</dbReference>
<feature type="region of interest" description="Disordered" evidence="1">
    <location>
        <begin position="309"/>
        <end position="332"/>
    </location>
</feature>
<gene>
    <name evidence="4" type="ORF">HF995_10895</name>
</gene>
<evidence type="ECO:0000313" key="5">
    <source>
        <dbReference type="Proteomes" id="UP000774283"/>
    </source>
</evidence>
<protein>
    <submittedName>
        <fullName evidence="4">LysM peptidoglycan-binding domain-containing protein</fullName>
    </submittedName>
</protein>
<feature type="compositionally biased region" description="Polar residues" evidence="1">
    <location>
        <begin position="248"/>
        <end position="260"/>
    </location>
</feature>
<feature type="domain" description="LysM" evidence="3">
    <location>
        <begin position="257"/>
        <end position="314"/>
    </location>
</feature>
<dbReference type="EMBL" id="JAAXOW010000003">
    <property type="protein sequence ID" value="NKX93770.1"/>
    <property type="molecule type" value="Genomic_DNA"/>
</dbReference>
<dbReference type="InterPro" id="IPR036779">
    <property type="entry name" value="LysM_dom_sf"/>
</dbReference>
<dbReference type="PANTHER" id="PTHR34700:SF4">
    <property type="entry name" value="PHAGE-LIKE ELEMENT PBSX PROTEIN XKDP"/>
    <property type="match status" value="1"/>
</dbReference>
<feature type="compositionally biased region" description="Low complexity" evidence="1">
    <location>
        <begin position="189"/>
        <end position="217"/>
    </location>
</feature>
<dbReference type="CDD" id="cd00118">
    <property type="entry name" value="LysM"/>
    <property type="match status" value="1"/>
</dbReference>
<keyword evidence="2" id="KW-0812">Transmembrane</keyword>
<feature type="transmembrane region" description="Helical" evidence="2">
    <location>
        <begin position="62"/>
        <end position="90"/>
    </location>
</feature>
<feature type="compositionally biased region" description="Basic and acidic residues" evidence="1">
    <location>
        <begin position="222"/>
        <end position="238"/>
    </location>
</feature>
<dbReference type="Proteomes" id="UP000774283">
    <property type="component" value="Unassembled WGS sequence"/>
</dbReference>
<reference evidence="4 5" key="1">
    <citation type="submission" date="2020-04" db="EMBL/GenBank/DDBJ databases">
        <title>MicrobeNet Type strains.</title>
        <authorList>
            <person name="Nicholson A.C."/>
        </authorList>
    </citation>
    <scope>NUCLEOTIDE SEQUENCE [LARGE SCALE GENOMIC DNA]</scope>
    <source>
        <strain evidence="4 5">ATCC BAA-789</strain>
    </source>
</reference>
<dbReference type="Pfam" id="PF01476">
    <property type="entry name" value="LysM"/>
    <property type="match status" value="1"/>
</dbReference>
<dbReference type="AlphaFoldDB" id="A0A9X5IRK6"/>